<proteinExistence type="predicted"/>
<feature type="transmembrane region" description="Helical" evidence="1">
    <location>
        <begin position="38"/>
        <end position="58"/>
    </location>
</feature>
<organism evidence="2 3">
    <name type="scientific">Meloidogyne enterolobii</name>
    <name type="common">Root-knot nematode worm</name>
    <name type="synonym">Meloidogyne mayaguensis</name>
    <dbReference type="NCBI Taxonomy" id="390850"/>
    <lineage>
        <taxon>Eukaryota</taxon>
        <taxon>Metazoa</taxon>
        <taxon>Ecdysozoa</taxon>
        <taxon>Nematoda</taxon>
        <taxon>Chromadorea</taxon>
        <taxon>Rhabditida</taxon>
        <taxon>Tylenchina</taxon>
        <taxon>Tylenchomorpha</taxon>
        <taxon>Tylenchoidea</taxon>
        <taxon>Meloidogynidae</taxon>
        <taxon>Meloidogyninae</taxon>
        <taxon>Meloidogyne</taxon>
    </lineage>
</organism>
<dbReference type="Proteomes" id="UP000580250">
    <property type="component" value="Unassembled WGS sequence"/>
</dbReference>
<evidence type="ECO:0000256" key="1">
    <source>
        <dbReference type="SAM" id="Phobius"/>
    </source>
</evidence>
<sequence length="90" mass="10291">MVYAIATFIGHLIIVLEQLSTAIFTQYPEYSAAVLTQYPWTMDFGSVVLPSWLLFWASDTFRKHLCKKFLPKFLNKSSNQTTMVAPLQNA</sequence>
<evidence type="ECO:0000313" key="2">
    <source>
        <dbReference type="EMBL" id="CAD2178348.1"/>
    </source>
</evidence>
<dbReference type="OrthoDB" id="5903209at2759"/>
<protein>
    <submittedName>
        <fullName evidence="2">Uncharacterized protein</fullName>
    </submittedName>
</protein>
<evidence type="ECO:0000313" key="3">
    <source>
        <dbReference type="Proteomes" id="UP000580250"/>
    </source>
</evidence>
<keyword evidence="1" id="KW-0812">Transmembrane</keyword>
<keyword evidence="1" id="KW-1133">Transmembrane helix</keyword>
<accession>A0A6V7VVB7</accession>
<comment type="caution">
    <text evidence="2">The sequence shown here is derived from an EMBL/GenBank/DDBJ whole genome shotgun (WGS) entry which is preliminary data.</text>
</comment>
<gene>
    <name evidence="2" type="ORF">MENT_LOCUS30283</name>
</gene>
<reference evidence="2 3" key="1">
    <citation type="submission" date="2020-08" db="EMBL/GenBank/DDBJ databases">
        <authorList>
            <person name="Koutsovoulos G."/>
            <person name="Danchin GJ E."/>
        </authorList>
    </citation>
    <scope>NUCLEOTIDE SEQUENCE [LARGE SCALE GENOMIC DNA]</scope>
</reference>
<name>A0A6V7VVB7_MELEN</name>
<keyword evidence="1" id="KW-0472">Membrane</keyword>
<dbReference type="EMBL" id="CAJEWN010000317">
    <property type="protein sequence ID" value="CAD2178348.1"/>
    <property type="molecule type" value="Genomic_DNA"/>
</dbReference>
<dbReference type="AlphaFoldDB" id="A0A6V7VVB7"/>